<evidence type="ECO:0000256" key="5">
    <source>
        <dbReference type="RuleBase" id="RU004020"/>
    </source>
</evidence>
<dbReference type="PANTHER" id="PTHR10015:SF161">
    <property type="entry name" value="HEAT STRESS TRANSCRIPTION FACTOR A-4A"/>
    <property type="match status" value="1"/>
</dbReference>
<dbReference type="EMBL" id="KB870811">
    <property type="protein sequence ID" value="EOA19100.1"/>
    <property type="molecule type" value="Genomic_DNA"/>
</dbReference>
<dbReference type="InterPro" id="IPR036390">
    <property type="entry name" value="WH_DNA-bd_sf"/>
</dbReference>
<dbReference type="AlphaFoldDB" id="R0H360"/>
<accession>R0H360</accession>
<reference evidence="9" key="1">
    <citation type="journal article" date="2013" name="Nat. Genet.">
        <title>The Capsella rubella genome and the genomic consequences of rapid mating system evolution.</title>
        <authorList>
            <person name="Slotte T."/>
            <person name="Hazzouri K.M."/>
            <person name="Agren J.A."/>
            <person name="Koenig D."/>
            <person name="Maumus F."/>
            <person name="Guo Y.L."/>
            <person name="Steige K."/>
            <person name="Platts A.E."/>
            <person name="Escobar J.S."/>
            <person name="Newman L.K."/>
            <person name="Wang W."/>
            <person name="Mandakova T."/>
            <person name="Vello E."/>
            <person name="Smith L.M."/>
            <person name="Henz S.R."/>
            <person name="Steffen J."/>
            <person name="Takuno S."/>
            <person name="Brandvain Y."/>
            <person name="Coop G."/>
            <person name="Andolfatto P."/>
            <person name="Hu T.T."/>
            <person name="Blanchette M."/>
            <person name="Clark R.M."/>
            <person name="Quesneville H."/>
            <person name="Nordborg M."/>
            <person name="Gaut B.S."/>
            <person name="Lysak M.A."/>
            <person name="Jenkins J."/>
            <person name="Grimwood J."/>
            <person name="Chapman J."/>
            <person name="Prochnik S."/>
            <person name="Shu S."/>
            <person name="Rokhsar D."/>
            <person name="Schmutz J."/>
            <person name="Weigel D."/>
            <person name="Wright S.I."/>
        </authorList>
    </citation>
    <scope>NUCLEOTIDE SEQUENCE [LARGE SCALE GENOMIC DNA]</scope>
    <source>
        <strain evidence="9">cv. Monte Gargano</strain>
    </source>
</reference>
<evidence type="ECO:0000259" key="7">
    <source>
        <dbReference type="SMART" id="SM00415"/>
    </source>
</evidence>
<evidence type="ECO:0000256" key="2">
    <source>
        <dbReference type="ARBA" id="ARBA00023016"/>
    </source>
</evidence>
<keyword evidence="6" id="KW-0175">Coiled coil</keyword>
<dbReference type="STRING" id="81985.R0H360"/>
<sequence length="167" mass="19869">MMSTKTYLGFTAPSEYNKLRMLDDYRDIDDCFLTRTYNMVDNHIMDSIASWSQSGKSFIIWNPKKFTALVLFYYRFENLLPLILSGYGFKRVGFERHEYANDNFVRGHHRLMKNIPTPNLFTTQESIMNRIGRLTKERNELIGELHKQEIQIKELKHRLQHQGVCKL</sequence>
<evidence type="ECO:0000256" key="1">
    <source>
        <dbReference type="ARBA" id="ARBA00004123"/>
    </source>
</evidence>
<dbReference type="GO" id="GO:0034605">
    <property type="term" value="P:cellular response to heat"/>
    <property type="evidence" value="ECO:0007669"/>
    <property type="project" value="TreeGrafter"/>
</dbReference>
<evidence type="ECO:0000256" key="4">
    <source>
        <dbReference type="ARBA" id="ARBA00023242"/>
    </source>
</evidence>
<dbReference type="Pfam" id="PF00447">
    <property type="entry name" value="HSF_DNA-bind"/>
    <property type="match status" value="1"/>
</dbReference>
<organism evidence="8 9">
    <name type="scientific">Capsella rubella</name>
    <dbReference type="NCBI Taxonomy" id="81985"/>
    <lineage>
        <taxon>Eukaryota</taxon>
        <taxon>Viridiplantae</taxon>
        <taxon>Streptophyta</taxon>
        <taxon>Embryophyta</taxon>
        <taxon>Tracheophyta</taxon>
        <taxon>Spermatophyta</taxon>
        <taxon>Magnoliopsida</taxon>
        <taxon>eudicotyledons</taxon>
        <taxon>Gunneridae</taxon>
        <taxon>Pentapetalae</taxon>
        <taxon>rosids</taxon>
        <taxon>malvids</taxon>
        <taxon>Brassicales</taxon>
        <taxon>Brassicaceae</taxon>
        <taxon>Camelineae</taxon>
        <taxon>Capsella</taxon>
    </lineage>
</organism>
<dbReference type="InterPro" id="IPR036388">
    <property type="entry name" value="WH-like_DNA-bd_sf"/>
</dbReference>
<comment type="subcellular location">
    <subcellularLocation>
        <location evidence="1">Nucleus</location>
    </subcellularLocation>
</comment>
<dbReference type="eggNOG" id="KOG0627">
    <property type="taxonomic scope" value="Eukaryota"/>
</dbReference>
<dbReference type="Proteomes" id="UP000029121">
    <property type="component" value="Unassembled WGS sequence"/>
</dbReference>
<dbReference type="Gene3D" id="1.10.10.10">
    <property type="entry name" value="Winged helix-like DNA-binding domain superfamily/Winged helix DNA-binding domain"/>
    <property type="match status" value="1"/>
</dbReference>
<proteinExistence type="inferred from homology"/>
<dbReference type="GO" id="GO:0005634">
    <property type="term" value="C:nucleus"/>
    <property type="evidence" value="ECO:0007669"/>
    <property type="project" value="UniProtKB-SubCell"/>
</dbReference>
<feature type="coiled-coil region" evidence="6">
    <location>
        <begin position="131"/>
        <end position="158"/>
    </location>
</feature>
<dbReference type="GO" id="GO:0006357">
    <property type="term" value="P:regulation of transcription by RNA polymerase II"/>
    <property type="evidence" value="ECO:0007669"/>
    <property type="project" value="TreeGrafter"/>
</dbReference>
<dbReference type="SUPFAM" id="SSF46785">
    <property type="entry name" value="Winged helix' DNA-binding domain"/>
    <property type="match status" value="1"/>
</dbReference>
<feature type="domain" description="HSF-type DNA-binding" evidence="7">
    <location>
        <begin position="30"/>
        <end position="118"/>
    </location>
</feature>
<keyword evidence="3" id="KW-0238">DNA-binding</keyword>
<comment type="similarity">
    <text evidence="5">Belongs to the HSF family.</text>
</comment>
<evidence type="ECO:0000256" key="6">
    <source>
        <dbReference type="SAM" id="Coils"/>
    </source>
</evidence>
<dbReference type="GO" id="GO:0003700">
    <property type="term" value="F:DNA-binding transcription factor activity"/>
    <property type="evidence" value="ECO:0007669"/>
    <property type="project" value="InterPro"/>
</dbReference>
<evidence type="ECO:0000313" key="8">
    <source>
        <dbReference type="EMBL" id="EOA19100.1"/>
    </source>
</evidence>
<dbReference type="PANTHER" id="PTHR10015">
    <property type="entry name" value="HEAT SHOCK TRANSCRIPTION FACTOR"/>
    <property type="match status" value="1"/>
</dbReference>
<dbReference type="SMART" id="SM00415">
    <property type="entry name" value="HSF"/>
    <property type="match status" value="1"/>
</dbReference>
<name>R0H360_9BRAS</name>
<gene>
    <name evidence="8" type="ORF">CARUB_v10007768mg</name>
</gene>
<keyword evidence="4" id="KW-0539">Nucleus</keyword>
<keyword evidence="2" id="KW-0346">Stress response</keyword>
<evidence type="ECO:0000313" key="9">
    <source>
        <dbReference type="Proteomes" id="UP000029121"/>
    </source>
</evidence>
<dbReference type="InterPro" id="IPR000232">
    <property type="entry name" value="HSF_DNA-bd"/>
</dbReference>
<protein>
    <recommendedName>
        <fullName evidence="7">HSF-type DNA-binding domain-containing protein</fullName>
    </recommendedName>
</protein>
<dbReference type="GO" id="GO:0000978">
    <property type="term" value="F:RNA polymerase II cis-regulatory region sequence-specific DNA binding"/>
    <property type="evidence" value="ECO:0007669"/>
    <property type="project" value="TreeGrafter"/>
</dbReference>
<evidence type="ECO:0000256" key="3">
    <source>
        <dbReference type="ARBA" id="ARBA00023125"/>
    </source>
</evidence>
<keyword evidence="9" id="KW-1185">Reference proteome</keyword>